<dbReference type="Pfam" id="PF05988">
    <property type="entry name" value="DUF899"/>
    <property type="match status" value="1"/>
</dbReference>
<feature type="region of interest" description="Disordered" evidence="1">
    <location>
        <begin position="264"/>
        <end position="296"/>
    </location>
</feature>
<organism evidence="2 3">
    <name type="scientific">Streptomyces virens</name>
    <dbReference type="NCBI Taxonomy" id="285572"/>
    <lineage>
        <taxon>Bacteria</taxon>
        <taxon>Bacillati</taxon>
        <taxon>Actinomycetota</taxon>
        <taxon>Actinomycetes</taxon>
        <taxon>Kitasatosporales</taxon>
        <taxon>Streptomycetaceae</taxon>
        <taxon>Streptomyces</taxon>
    </lineage>
</organism>
<comment type="caution">
    <text evidence="2">The sequence shown here is derived from an EMBL/GenBank/DDBJ whole genome shotgun (WGS) entry which is preliminary data.</text>
</comment>
<proteinExistence type="predicted"/>
<evidence type="ECO:0000313" key="2">
    <source>
        <dbReference type="EMBL" id="GAA3183526.1"/>
    </source>
</evidence>
<protein>
    <submittedName>
        <fullName evidence="2">DUF899 family protein</fullName>
    </submittedName>
</protein>
<name>A0ABP6PME3_9ACTN</name>
<feature type="region of interest" description="Disordered" evidence="1">
    <location>
        <begin position="1"/>
        <end position="20"/>
    </location>
</feature>
<accession>A0ABP6PME3</accession>
<evidence type="ECO:0000313" key="3">
    <source>
        <dbReference type="Proteomes" id="UP001501866"/>
    </source>
</evidence>
<reference evidence="3" key="1">
    <citation type="journal article" date="2019" name="Int. J. Syst. Evol. Microbiol.">
        <title>The Global Catalogue of Microorganisms (GCM) 10K type strain sequencing project: providing services to taxonomists for standard genome sequencing and annotation.</title>
        <authorList>
            <consortium name="The Broad Institute Genomics Platform"/>
            <consortium name="The Broad Institute Genome Sequencing Center for Infectious Disease"/>
            <person name="Wu L."/>
            <person name="Ma J."/>
        </authorList>
    </citation>
    <scope>NUCLEOTIDE SEQUENCE [LARGE SCALE GENOMIC DNA]</scope>
    <source>
        <strain evidence="3">JCM 9095</strain>
    </source>
</reference>
<gene>
    <name evidence="2" type="ORF">GCM10010451_35820</name>
</gene>
<evidence type="ECO:0000256" key="1">
    <source>
        <dbReference type="SAM" id="MobiDB-lite"/>
    </source>
</evidence>
<feature type="region of interest" description="Disordered" evidence="1">
    <location>
        <begin position="32"/>
        <end position="54"/>
    </location>
</feature>
<keyword evidence="3" id="KW-1185">Reference proteome</keyword>
<sequence length="296" mass="32485">MRRTGSASWGVTEDRTGPAPLDVVEHRAARDTVETTMTTAPEDPATALPGRPPVVDPAAWRTARDELLAREKAHTREGDAIAAARRRLPMVEFDGTVEVTGADGPVPFLDLFQGRDELVVYKHMWYDGAPHQGQCEGCTTTAWHVKDAVYLNARGVSFAVLTTGRWDEVAAYTDFMGYTQPWYSVRGVDEPVGGEMGYLTCFLRDGDRTFLTYATTGRGNERVNASLGLLDMTPYGRGEAWEDAPAGWPEGNAPCWSWRTDADGNATWGPTSRPVPQWTRPGATPVETLGRHGPHH</sequence>
<dbReference type="InterPro" id="IPR010296">
    <property type="entry name" value="DUF899_thioredox"/>
</dbReference>
<dbReference type="Proteomes" id="UP001501866">
    <property type="component" value="Unassembled WGS sequence"/>
</dbReference>
<dbReference type="EMBL" id="BAAAUH010000025">
    <property type="protein sequence ID" value="GAA3183526.1"/>
    <property type="molecule type" value="Genomic_DNA"/>
</dbReference>